<reference evidence="1 2" key="1">
    <citation type="journal article" date="2020" name="ISME J.">
        <title>Comparative genomics reveals insights into cyanobacterial evolution and habitat adaptation.</title>
        <authorList>
            <person name="Chen M.Y."/>
            <person name="Teng W.K."/>
            <person name="Zhao L."/>
            <person name="Hu C.X."/>
            <person name="Zhou Y.K."/>
            <person name="Han B.P."/>
            <person name="Song L.R."/>
            <person name="Shu W.S."/>
        </authorList>
    </citation>
    <scope>NUCLEOTIDE SEQUENCE [LARGE SCALE GENOMIC DNA]</scope>
    <source>
        <strain evidence="1 2">FACHB-391</strain>
    </source>
</reference>
<gene>
    <name evidence="1" type="ORF">H6G95_12400</name>
</gene>
<dbReference type="Gene3D" id="3.40.50.720">
    <property type="entry name" value="NAD(P)-binding Rossmann-like Domain"/>
    <property type="match status" value="1"/>
</dbReference>
<proteinExistence type="predicted"/>
<dbReference type="EMBL" id="JACJTE010000010">
    <property type="protein sequence ID" value="MBD2561404.1"/>
    <property type="molecule type" value="Genomic_DNA"/>
</dbReference>
<name>A0ABR8EV60_NOSLI</name>
<protein>
    <submittedName>
        <fullName evidence="1">Uncharacterized protein</fullName>
    </submittedName>
</protein>
<keyword evidence="2" id="KW-1185">Reference proteome</keyword>
<organism evidence="1 2">
    <name type="scientific">Nostoc linckia FACHB-391</name>
    <dbReference type="NCBI Taxonomy" id="2692906"/>
    <lineage>
        <taxon>Bacteria</taxon>
        <taxon>Bacillati</taxon>
        <taxon>Cyanobacteriota</taxon>
        <taxon>Cyanophyceae</taxon>
        <taxon>Nostocales</taxon>
        <taxon>Nostocaceae</taxon>
        <taxon>Nostoc</taxon>
    </lineage>
</organism>
<accession>A0ABR8EV60</accession>
<comment type="caution">
    <text evidence="1">The sequence shown here is derived from an EMBL/GenBank/DDBJ whole genome shotgun (WGS) entry which is preliminary data.</text>
</comment>
<evidence type="ECO:0000313" key="1">
    <source>
        <dbReference type="EMBL" id="MBD2561404.1"/>
    </source>
</evidence>
<dbReference type="Proteomes" id="UP000604661">
    <property type="component" value="Unassembled WGS sequence"/>
</dbReference>
<evidence type="ECO:0000313" key="2">
    <source>
        <dbReference type="Proteomes" id="UP000604661"/>
    </source>
</evidence>
<sequence length="77" mass="8912">MNRKLAERSLFQTKRVLKPKGIITPETIMYRALTAFISSQKVKFVFEQPNPEDLVFLKELIESGKIHVVINCTYTLV</sequence>
<dbReference type="RefSeq" id="WP_190893255.1">
    <property type="nucleotide sequence ID" value="NZ_JACJTE010000010.1"/>
</dbReference>